<feature type="transmembrane region" description="Helical" evidence="2">
    <location>
        <begin position="107"/>
        <end position="126"/>
    </location>
</feature>
<proteinExistence type="predicted"/>
<comment type="caution">
    <text evidence="3">The sequence shown here is derived from an EMBL/GenBank/DDBJ whole genome shotgun (WGS) entry which is preliminary data.</text>
</comment>
<keyword evidence="2" id="KW-0812">Transmembrane</keyword>
<feature type="compositionally biased region" description="Polar residues" evidence="1">
    <location>
        <begin position="366"/>
        <end position="380"/>
    </location>
</feature>
<protein>
    <recommendedName>
        <fullName evidence="5">Transmembrane protein</fullName>
    </recommendedName>
</protein>
<feature type="transmembrane region" description="Helical" evidence="2">
    <location>
        <begin position="67"/>
        <end position="87"/>
    </location>
</feature>
<gene>
    <name evidence="3" type="ORF">JKP88DRAFT_301140</name>
</gene>
<name>A0A835ZIT3_9STRA</name>
<sequence>MSSVTFQDLFETGWFFGARALQGSKRHPLMIHWTGFLASVLTIFYCVYELCYYYVNMASRDAHCAVFKVWIVMRTASNALAFLHLFLRADAVNAINPNWPPWRRFGIALLVATLIMLIAVAATRSARLVRNPPFGERCEQSYEPVSFALKWVVQLLCHITFSLMFIYPLVDHMRAVRAAGLAVAHTPRSFLRRVLRRTVQKPSVTATENARAREDSNTAPVTGSMRGDTVYQRLVRRAVISLVASSLFTIAVAVMVFLDIFGAVSDMPLVAFAILDNGFTLGAIYFANSGGLTPQQAPTLAVPPEAPKCVGASSSAHSDTSSATPHASLKAMEEGTAAPRAPPPYSQRGPWDRVPPPIDERWAVGDTTSGSQEQASMPQV</sequence>
<feature type="region of interest" description="Disordered" evidence="1">
    <location>
        <begin position="297"/>
        <end position="380"/>
    </location>
</feature>
<evidence type="ECO:0000313" key="3">
    <source>
        <dbReference type="EMBL" id="KAG5189723.1"/>
    </source>
</evidence>
<feature type="transmembrane region" description="Helical" evidence="2">
    <location>
        <begin position="31"/>
        <end position="55"/>
    </location>
</feature>
<dbReference type="EMBL" id="JAFCMP010000046">
    <property type="protein sequence ID" value="KAG5189723.1"/>
    <property type="molecule type" value="Genomic_DNA"/>
</dbReference>
<evidence type="ECO:0000256" key="2">
    <source>
        <dbReference type="SAM" id="Phobius"/>
    </source>
</evidence>
<feature type="transmembrane region" description="Helical" evidence="2">
    <location>
        <begin position="267"/>
        <end position="287"/>
    </location>
</feature>
<feature type="region of interest" description="Disordered" evidence="1">
    <location>
        <begin position="203"/>
        <end position="223"/>
    </location>
</feature>
<keyword evidence="2" id="KW-0472">Membrane</keyword>
<evidence type="ECO:0008006" key="5">
    <source>
        <dbReference type="Google" id="ProtNLM"/>
    </source>
</evidence>
<reference evidence="3" key="1">
    <citation type="submission" date="2021-02" db="EMBL/GenBank/DDBJ databases">
        <title>First Annotated Genome of the Yellow-green Alga Tribonema minus.</title>
        <authorList>
            <person name="Mahan K.M."/>
        </authorList>
    </citation>
    <scope>NUCLEOTIDE SEQUENCE</scope>
    <source>
        <strain evidence="3">UTEX B ZZ1240</strain>
    </source>
</reference>
<keyword evidence="4" id="KW-1185">Reference proteome</keyword>
<feature type="transmembrane region" description="Helical" evidence="2">
    <location>
        <begin position="239"/>
        <end position="261"/>
    </location>
</feature>
<keyword evidence="2" id="KW-1133">Transmembrane helix</keyword>
<dbReference type="OrthoDB" id="10436142at2759"/>
<dbReference type="AlphaFoldDB" id="A0A835ZIT3"/>
<evidence type="ECO:0000256" key="1">
    <source>
        <dbReference type="SAM" id="MobiDB-lite"/>
    </source>
</evidence>
<feature type="compositionally biased region" description="Low complexity" evidence="1">
    <location>
        <begin position="312"/>
        <end position="328"/>
    </location>
</feature>
<organism evidence="3 4">
    <name type="scientific">Tribonema minus</name>
    <dbReference type="NCBI Taxonomy" id="303371"/>
    <lineage>
        <taxon>Eukaryota</taxon>
        <taxon>Sar</taxon>
        <taxon>Stramenopiles</taxon>
        <taxon>Ochrophyta</taxon>
        <taxon>PX clade</taxon>
        <taxon>Xanthophyceae</taxon>
        <taxon>Tribonematales</taxon>
        <taxon>Tribonemataceae</taxon>
        <taxon>Tribonema</taxon>
    </lineage>
</organism>
<dbReference type="Proteomes" id="UP000664859">
    <property type="component" value="Unassembled WGS sequence"/>
</dbReference>
<evidence type="ECO:0000313" key="4">
    <source>
        <dbReference type="Proteomes" id="UP000664859"/>
    </source>
</evidence>
<accession>A0A835ZIT3</accession>